<reference evidence="5" key="1">
    <citation type="journal article" date="2014" name="Front. Microbiol.">
        <title>High frequency of phylogenetically diverse reductive dehalogenase-homologous genes in deep subseafloor sedimentary metagenomes.</title>
        <authorList>
            <person name="Kawai M."/>
            <person name="Futagami T."/>
            <person name="Toyoda A."/>
            <person name="Takaki Y."/>
            <person name="Nishi S."/>
            <person name="Hori S."/>
            <person name="Arai W."/>
            <person name="Tsubouchi T."/>
            <person name="Morono Y."/>
            <person name="Uchiyama I."/>
            <person name="Ito T."/>
            <person name="Fujiyama A."/>
            <person name="Inagaki F."/>
            <person name="Takami H."/>
        </authorList>
    </citation>
    <scope>NUCLEOTIDE SEQUENCE</scope>
    <source>
        <strain evidence="5">Expedition CK06-06</strain>
    </source>
</reference>
<dbReference type="InterPro" id="IPR004300">
    <property type="entry name" value="Glyco_hydro_57_N"/>
</dbReference>
<organism evidence="5">
    <name type="scientific">marine sediment metagenome</name>
    <dbReference type="NCBI Taxonomy" id="412755"/>
    <lineage>
        <taxon>unclassified sequences</taxon>
        <taxon>metagenomes</taxon>
        <taxon>ecological metagenomes</taxon>
    </lineage>
</organism>
<protein>
    <recommendedName>
        <fullName evidence="4">Glycoside hydrolase family 57 N-terminal domain-containing protein</fullName>
    </recommendedName>
</protein>
<evidence type="ECO:0000256" key="2">
    <source>
        <dbReference type="ARBA" id="ARBA00023277"/>
    </source>
</evidence>
<dbReference type="Pfam" id="PF03065">
    <property type="entry name" value="Glyco_hydro_57"/>
    <property type="match status" value="1"/>
</dbReference>
<dbReference type="GO" id="GO:0003844">
    <property type="term" value="F:1,4-alpha-glucan branching enzyme activity"/>
    <property type="evidence" value="ECO:0007669"/>
    <property type="project" value="InterPro"/>
</dbReference>
<evidence type="ECO:0000256" key="1">
    <source>
        <dbReference type="ARBA" id="ARBA00006821"/>
    </source>
</evidence>
<dbReference type="GO" id="GO:0030979">
    <property type="term" value="P:alpha-glucan biosynthetic process"/>
    <property type="evidence" value="ECO:0007669"/>
    <property type="project" value="InterPro"/>
</dbReference>
<dbReference type="Gene3D" id="3.20.110.10">
    <property type="entry name" value="Glycoside hydrolase 38, N terminal domain"/>
    <property type="match status" value="1"/>
</dbReference>
<comment type="caution">
    <text evidence="5">The sequence shown here is derived from an EMBL/GenBank/DDBJ whole genome shotgun (WGS) entry which is preliminary data.</text>
</comment>
<dbReference type="EMBL" id="BARU01005997">
    <property type="protein sequence ID" value="GAH44021.1"/>
    <property type="molecule type" value="Genomic_DNA"/>
</dbReference>
<feature type="region of interest" description="Disordered" evidence="3">
    <location>
        <begin position="257"/>
        <end position="277"/>
    </location>
</feature>
<gene>
    <name evidence="5" type="ORF">S03H2_11775</name>
</gene>
<feature type="domain" description="Glycoside hydrolase family 57 N-terminal" evidence="4">
    <location>
        <begin position="7"/>
        <end position="249"/>
    </location>
</feature>
<accession>X1FEJ6</accession>
<evidence type="ECO:0000313" key="5">
    <source>
        <dbReference type="EMBL" id="GAH44021.1"/>
    </source>
</evidence>
<dbReference type="InterPro" id="IPR011330">
    <property type="entry name" value="Glyco_hydro/deAcase_b/a-brl"/>
</dbReference>
<evidence type="ECO:0000259" key="4">
    <source>
        <dbReference type="Pfam" id="PF03065"/>
    </source>
</evidence>
<dbReference type="GO" id="GO:0005576">
    <property type="term" value="C:extracellular region"/>
    <property type="evidence" value="ECO:0007669"/>
    <property type="project" value="TreeGrafter"/>
</dbReference>
<evidence type="ECO:0000256" key="3">
    <source>
        <dbReference type="SAM" id="MobiDB-lite"/>
    </source>
</evidence>
<feature type="non-terminal residue" evidence="5">
    <location>
        <position position="342"/>
    </location>
</feature>
<dbReference type="AlphaFoldDB" id="X1FEJ6"/>
<dbReference type="InterPro" id="IPR040042">
    <property type="entry name" value="Branching_enz_MT3115-like"/>
</dbReference>
<dbReference type="PANTHER" id="PTHR41695:SF1">
    <property type="entry name" value="1,4-ALPHA-GLUCAN BRANCHING ENZYME TK1436"/>
    <property type="match status" value="1"/>
</dbReference>
<comment type="similarity">
    <text evidence="1">Belongs to the glycosyl hydrolase 57 family.</text>
</comment>
<dbReference type="InterPro" id="IPR027291">
    <property type="entry name" value="Glyco_hydro_38_N_sf"/>
</dbReference>
<keyword evidence="2" id="KW-0119">Carbohydrate metabolism</keyword>
<dbReference type="SUPFAM" id="SSF88713">
    <property type="entry name" value="Glycoside hydrolase/deacetylase"/>
    <property type="match status" value="1"/>
</dbReference>
<dbReference type="PANTHER" id="PTHR41695">
    <property type="entry name" value="1,4-ALPHA-GLUCAN BRANCHING ENZYME RV3031-RELATED"/>
    <property type="match status" value="1"/>
</dbReference>
<name>X1FEJ6_9ZZZZ</name>
<proteinExistence type="inferred from homology"/>
<sequence length="342" mass="39211">MKTGYIAFVLHTHIPYVIGQGSWPHGEDWLYEAVAECYLPLLDSLFSLRENGIDFQLNLSITPILAEQLAHPAFPTNFQSYLQRKIEGSTGDERYFTSTGQTALADTATWWRDFYQGVLSTFSQRFHYELLKWLKELHESGQVELLTSPATHAYLPLLSTDGAVRAQLKSGVSCFEKFFGSRPRGLWLPECAYRPRGTWTNPLLNGESRKRAGIEELVAEAGLEYFILDTHMLTGKEAIGTFREKFQTLKRIMGRGEQKQTATLEEEPEEHNSPLEPYWVLTPGREAKPQITALIRDMLTGLQVWSGDLNYPRDGWYMDFSKKHFPGGNRYWRITDTNLDMV</sequence>